<dbReference type="PANTHER" id="PTHR23236">
    <property type="entry name" value="EUKARYOTIC TRANSLATION INITIATION FACTOR 4B/4H"/>
    <property type="match status" value="1"/>
</dbReference>
<evidence type="ECO:0000313" key="6">
    <source>
        <dbReference type="Proteomes" id="UP001161247"/>
    </source>
</evidence>
<feature type="compositionally biased region" description="Basic and acidic residues" evidence="3">
    <location>
        <begin position="31"/>
        <end position="66"/>
    </location>
</feature>
<feature type="compositionally biased region" description="Gly residues" evidence="3">
    <location>
        <begin position="631"/>
        <end position="649"/>
    </location>
</feature>
<feature type="domain" description="RRM" evidence="4">
    <location>
        <begin position="405"/>
        <end position="482"/>
    </location>
</feature>
<evidence type="ECO:0000256" key="1">
    <source>
        <dbReference type="ARBA" id="ARBA00022884"/>
    </source>
</evidence>
<dbReference type="AlphaFoldDB" id="A0AAV1CQU3"/>
<sequence>MGKSSKKSAPKVDAAPPVSVTPSKPMKKGKREAEELLEKEVSVKKQKKGVVEEVVMKKAEVKKKIESSSSDDSSSDSEMEEPPKTTATKPVEIPKKPQLSATKNGAAKKGKPASSSDSDDSDTTSDSDSDEAPSKPAAAAKDVPKAASKKKSDSSESESEDDSDDDSDDAKKLPAPGKNGPVTAKKDESDSSSEDESSSSEDEKAPVKGTKNGAQAGVKKTVESSDDESSSDEEDAPSGAAKGAVIANKKDESSDDETSDSDDETPAKVPAKRPSKATEIKVEEESSDEDSSDEESEEEPQKKKTKVVAKTEKKESSSEDESGDESSDDEPKKKADEKKVSKESSSEESSSEDSEESSSEDDEPSKTPQKKDSDVDMVDAFSKKGPSSEKKEPKTPAQPQASGSKTLFVGNLSFNVQKSDVEDFFKNCGEVVDVRLATNQDGAFKGFGHVEFATAEAAQRALNELNGQELLGRGLRLDIAAERGSYTPQSGKERNSFQKGFGSQGKATAYVRGFDTSAEENEVWCFSFFCPFAFILSIVLSSGDSLQIKGALRAHFESCGEITRISLPRGDDGFKGIAYIDFSSRDSLEKAIEFDNQPLNDSPLTVQEAKPRDNAGYGGGRFQNSHDGKGRFGSGGRGGGRGRFGNGGRGDGRGRGGRNNYSKPSIISAGKKTTFGDD</sequence>
<feature type="compositionally biased region" description="Acidic residues" evidence="3">
    <location>
        <begin position="224"/>
        <end position="236"/>
    </location>
</feature>
<dbReference type="Pfam" id="PF00076">
    <property type="entry name" value="RRM_1"/>
    <property type="match status" value="2"/>
</dbReference>
<dbReference type="GO" id="GO:0008143">
    <property type="term" value="F:poly(A) binding"/>
    <property type="evidence" value="ECO:0007669"/>
    <property type="project" value="TreeGrafter"/>
</dbReference>
<feature type="compositionally biased region" description="Acidic residues" evidence="3">
    <location>
        <begin position="117"/>
        <end position="131"/>
    </location>
</feature>
<dbReference type="InterPro" id="IPR012677">
    <property type="entry name" value="Nucleotide-bd_a/b_plait_sf"/>
</dbReference>
<feature type="compositionally biased region" description="Acidic residues" evidence="3">
    <location>
        <begin position="155"/>
        <end position="168"/>
    </location>
</feature>
<reference evidence="5" key="1">
    <citation type="submission" date="2023-03" db="EMBL/GenBank/DDBJ databases">
        <authorList>
            <person name="Julca I."/>
        </authorList>
    </citation>
    <scope>NUCLEOTIDE SEQUENCE</scope>
</reference>
<feature type="domain" description="RRM" evidence="4">
    <location>
        <begin position="536"/>
        <end position="611"/>
    </location>
</feature>
<evidence type="ECO:0000256" key="2">
    <source>
        <dbReference type="PROSITE-ProRule" id="PRU00176"/>
    </source>
</evidence>
<feature type="compositionally biased region" description="Acidic residues" evidence="3">
    <location>
        <begin position="190"/>
        <end position="200"/>
    </location>
</feature>
<dbReference type="InterPro" id="IPR000504">
    <property type="entry name" value="RRM_dom"/>
</dbReference>
<evidence type="ECO:0000259" key="4">
    <source>
        <dbReference type="PROSITE" id="PS50102"/>
    </source>
</evidence>
<feature type="region of interest" description="Disordered" evidence="3">
    <location>
        <begin position="598"/>
        <end position="678"/>
    </location>
</feature>
<name>A0AAV1CQU3_OLDCO</name>
<feature type="compositionally biased region" description="Acidic residues" evidence="3">
    <location>
        <begin position="285"/>
        <end position="298"/>
    </location>
</feature>
<feature type="region of interest" description="Disordered" evidence="3">
    <location>
        <begin position="1"/>
        <end position="404"/>
    </location>
</feature>
<dbReference type="PANTHER" id="PTHR23236:SF12">
    <property type="entry name" value="EUKARYOTIC INITIATION FACTOR 4B-RELATED"/>
    <property type="match status" value="1"/>
</dbReference>
<accession>A0AAV1CQU3</accession>
<evidence type="ECO:0000313" key="5">
    <source>
        <dbReference type="EMBL" id="CAI9096962.1"/>
    </source>
</evidence>
<feature type="compositionally biased region" description="Acidic residues" evidence="3">
    <location>
        <begin position="318"/>
        <end position="328"/>
    </location>
</feature>
<protein>
    <submittedName>
        <fullName evidence="5">OLC1v1033239C2</fullName>
    </submittedName>
</protein>
<feature type="compositionally biased region" description="Acidic residues" evidence="3">
    <location>
        <begin position="349"/>
        <end position="363"/>
    </location>
</feature>
<proteinExistence type="predicted"/>
<keyword evidence="6" id="KW-1185">Reference proteome</keyword>
<feature type="compositionally biased region" description="Acidic residues" evidence="3">
    <location>
        <begin position="253"/>
        <end position="264"/>
    </location>
</feature>
<dbReference type="Gene3D" id="3.30.70.330">
    <property type="match status" value="2"/>
</dbReference>
<dbReference type="EMBL" id="OX459119">
    <property type="protein sequence ID" value="CAI9096962.1"/>
    <property type="molecule type" value="Genomic_DNA"/>
</dbReference>
<gene>
    <name evidence="5" type="ORF">OLC1_LOCUS7583</name>
</gene>
<organism evidence="5 6">
    <name type="scientific">Oldenlandia corymbosa var. corymbosa</name>
    <dbReference type="NCBI Taxonomy" id="529605"/>
    <lineage>
        <taxon>Eukaryota</taxon>
        <taxon>Viridiplantae</taxon>
        <taxon>Streptophyta</taxon>
        <taxon>Embryophyta</taxon>
        <taxon>Tracheophyta</taxon>
        <taxon>Spermatophyta</taxon>
        <taxon>Magnoliopsida</taxon>
        <taxon>eudicotyledons</taxon>
        <taxon>Gunneridae</taxon>
        <taxon>Pentapetalae</taxon>
        <taxon>asterids</taxon>
        <taxon>lamiids</taxon>
        <taxon>Gentianales</taxon>
        <taxon>Rubiaceae</taxon>
        <taxon>Rubioideae</taxon>
        <taxon>Spermacoceae</taxon>
        <taxon>Hedyotis-Oldenlandia complex</taxon>
        <taxon>Oldenlandia</taxon>
    </lineage>
</organism>
<evidence type="ECO:0000256" key="3">
    <source>
        <dbReference type="SAM" id="MobiDB-lite"/>
    </source>
</evidence>
<dbReference type="InterPro" id="IPR035979">
    <property type="entry name" value="RBD_domain_sf"/>
</dbReference>
<dbReference type="PROSITE" id="PS50102">
    <property type="entry name" value="RRM"/>
    <property type="match status" value="2"/>
</dbReference>
<dbReference type="SMART" id="SM00360">
    <property type="entry name" value="RRM"/>
    <property type="match status" value="2"/>
</dbReference>
<dbReference type="SUPFAM" id="SSF54928">
    <property type="entry name" value="RNA-binding domain, RBD"/>
    <property type="match status" value="2"/>
</dbReference>
<keyword evidence="1 2" id="KW-0694">RNA-binding</keyword>
<dbReference type="Proteomes" id="UP001161247">
    <property type="component" value="Chromosome 2"/>
</dbReference>
<feature type="compositionally biased region" description="Basic and acidic residues" evidence="3">
    <location>
        <begin position="329"/>
        <end position="345"/>
    </location>
</feature>